<protein>
    <submittedName>
        <fullName evidence="2">Uncharacterized protein</fullName>
    </submittedName>
</protein>
<reference evidence="2 3" key="1">
    <citation type="journal article" date="2016" name="Nat. Commun.">
        <title>Thousands of microbial genomes shed light on interconnected biogeochemical processes in an aquifer system.</title>
        <authorList>
            <person name="Anantharaman K."/>
            <person name="Brown C.T."/>
            <person name="Hug L.A."/>
            <person name="Sharon I."/>
            <person name="Castelle C.J."/>
            <person name="Probst A.J."/>
            <person name="Thomas B.C."/>
            <person name="Singh A."/>
            <person name="Wilkins M.J."/>
            <person name="Karaoz U."/>
            <person name="Brodie E.L."/>
            <person name="Williams K.H."/>
            <person name="Hubbard S.S."/>
            <person name="Banfield J.F."/>
        </authorList>
    </citation>
    <scope>NUCLEOTIDE SEQUENCE [LARGE SCALE GENOMIC DNA]</scope>
</reference>
<dbReference type="AlphaFoldDB" id="A0A1F6MR60"/>
<feature type="coiled-coil region" evidence="1">
    <location>
        <begin position="8"/>
        <end position="77"/>
    </location>
</feature>
<keyword evidence="1" id="KW-0175">Coiled coil</keyword>
<evidence type="ECO:0000256" key="1">
    <source>
        <dbReference type="SAM" id="Coils"/>
    </source>
</evidence>
<comment type="caution">
    <text evidence="2">The sequence shown here is derived from an EMBL/GenBank/DDBJ whole genome shotgun (WGS) entry which is preliminary data.</text>
</comment>
<organism evidence="2 3">
    <name type="scientific">Candidatus Magasanikbacteria bacterium RIFCSPHIGHO2_02_FULL_51_14</name>
    <dbReference type="NCBI Taxonomy" id="1798683"/>
    <lineage>
        <taxon>Bacteria</taxon>
        <taxon>Candidatus Magasanikiibacteriota</taxon>
    </lineage>
</organism>
<dbReference type="EMBL" id="MFQE01000004">
    <property type="protein sequence ID" value="OGH74038.1"/>
    <property type="molecule type" value="Genomic_DNA"/>
</dbReference>
<name>A0A1F6MR60_9BACT</name>
<dbReference type="Proteomes" id="UP000177457">
    <property type="component" value="Unassembled WGS sequence"/>
</dbReference>
<sequence>MPDLEQQIDRLIKIALDTQADVKELNRRVARLEDAHEKVFNKLDGFLALIQRHELEISALRAAYERLSAKVERLEHQIA</sequence>
<proteinExistence type="predicted"/>
<evidence type="ECO:0000313" key="3">
    <source>
        <dbReference type="Proteomes" id="UP000177457"/>
    </source>
</evidence>
<gene>
    <name evidence="2" type="ORF">A3C90_02840</name>
</gene>
<accession>A0A1F6MR60</accession>
<dbReference type="STRING" id="1798683.A3C90_02840"/>
<evidence type="ECO:0000313" key="2">
    <source>
        <dbReference type="EMBL" id="OGH74038.1"/>
    </source>
</evidence>